<organism evidence="2 3">
    <name type="scientific">Roseospirillum parvum</name>
    <dbReference type="NCBI Taxonomy" id="83401"/>
    <lineage>
        <taxon>Bacteria</taxon>
        <taxon>Pseudomonadati</taxon>
        <taxon>Pseudomonadota</taxon>
        <taxon>Alphaproteobacteria</taxon>
        <taxon>Rhodospirillales</taxon>
        <taxon>Rhodospirillaceae</taxon>
        <taxon>Roseospirillum</taxon>
    </lineage>
</organism>
<gene>
    <name evidence="2" type="ORF">SAMN05421742_107102</name>
</gene>
<dbReference type="Proteomes" id="UP000217076">
    <property type="component" value="Unassembled WGS sequence"/>
</dbReference>
<dbReference type="RefSeq" id="WP_245689476.1">
    <property type="nucleotide sequence ID" value="NZ_FNCV01000007.1"/>
</dbReference>
<dbReference type="GO" id="GO:0047632">
    <property type="term" value="F:agmatine deiminase activity"/>
    <property type="evidence" value="ECO:0007669"/>
    <property type="project" value="TreeGrafter"/>
</dbReference>
<dbReference type="PANTHER" id="PTHR31377">
    <property type="entry name" value="AGMATINE DEIMINASE-RELATED"/>
    <property type="match status" value="1"/>
</dbReference>
<keyword evidence="3" id="KW-1185">Reference proteome</keyword>
<evidence type="ECO:0000313" key="2">
    <source>
        <dbReference type="EMBL" id="SDH49101.1"/>
    </source>
</evidence>
<dbReference type="GO" id="GO:0009446">
    <property type="term" value="P:putrescine biosynthetic process"/>
    <property type="evidence" value="ECO:0007669"/>
    <property type="project" value="InterPro"/>
</dbReference>
<reference evidence="3" key="1">
    <citation type="submission" date="2016-10" db="EMBL/GenBank/DDBJ databases">
        <authorList>
            <person name="Varghese N."/>
            <person name="Submissions S."/>
        </authorList>
    </citation>
    <scope>NUCLEOTIDE SEQUENCE [LARGE SCALE GENOMIC DNA]</scope>
    <source>
        <strain evidence="3">930I</strain>
    </source>
</reference>
<accession>A0A1G8CUC9</accession>
<dbReference type="Pfam" id="PF04371">
    <property type="entry name" value="PAD_porph"/>
    <property type="match status" value="1"/>
</dbReference>
<evidence type="ECO:0000256" key="1">
    <source>
        <dbReference type="ARBA" id="ARBA00022801"/>
    </source>
</evidence>
<name>A0A1G8CUC9_9PROT</name>
<dbReference type="EMBL" id="FNCV01000007">
    <property type="protein sequence ID" value="SDH49101.1"/>
    <property type="molecule type" value="Genomic_DNA"/>
</dbReference>
<dbReference type="SUPFAM" id="SSF55909">
    <property type="entry name" value="Pentein"/>
    <property type="match status" value="1"/>
</dbReference>
<dbReference type="GO" id="GO:0004668">
    <property type="term" value="F:protein-arginine deiminase activity"/>
    <property type="evidence" value="ECO:0007669"/>
    <property type="project" value="InterPro"/>
</dbReference>
<dbReference type="InterPro" id="IPR007466">
    <property type="entry name" value="Peptidyl-Arg-deiminase_porph"/>
</dbReference>
<protein>
    <submittedName>
        <fullName evidence="2">Agmatine deiminase</fullName>
    </submittedName>
</protein>
<dbReference type="Gene3D" id="3.75.10.10">
    <property type="entry name" value="L-arginine/glycine Amidinotransferase, Chain A"/>
    <property type="match status" value="1"/>
</dbReference>
<dbReference type="AlphaFoldDB" id="A0A1G8CUC9"/>
<evidence type="ECO:0000313" key="3">
    <source>
        <dbReference type="Proteomes" id="UP000217076"/>
    </source>
</evidence>
<proteinExistence type="predicted"/>
<keyword evidence="1" id="KW-0378">Hydrolase</keyword>
<dbReference type="PANTHER" id="PTHR31377:SF0">
    <property type="entry name" value="AGMATINE DEIMINASE-RELATED"/>
    <property type="match status" value="1"/>
</dbReference>
<dbReference type="STRING" id="83401.SAMN05421742_107102"/>
<sequence>MIETPRDLGYRMPGEFEPHTRTWMSWPCNPATYSDRWMAEARAAHARVAQAIAAFEPVSVLVPPELIGGARDLLGSDNIELVECPLDDSWLRDNGPGFLVGPGGLAAVDWGFNGWGHFIEDYGADARAGRAVIAAAGARRFPGPMILEGGSIHVDGEGTLITNRECLLNDNRNPHLEVADIERFLAEYLAVDTVIWLDEGLENDDTDGHIDNVCAFAAPGVVLIGSAGAPADENTRRMAHNRDLLKAATDARGRRLQVIEVPQPAIRTEYPEGAAASGRMSLSYINFYICNGGVIVPRFGDPNDDPAAEVIGAAFPGRQVVQVDSRVVAHGGGNIHCITQQQPRV</sequence>